<protein>
    <submittedName>
        <fullName evidence="4">Pentatricopeptide repeat-containing protein, mitochondrial</fullName>
    </submittedName>
</protein>
<sequence length="195" mass="22077">MSSRRFGLTPSTFLPILWALTRKNRIAEAWRVVESMRSKSVAVDVTSYNYFLTSHCYDGEVESASEVVRKIEEEDGIYPDSRSYDALVLGACRTGRVEAAMTILRRMEDDGVNVLYSTHAHVIAEFVMAYAGKDVRLDGESFGSLAGKLVKRKRFDEAKIVLKEMVNRGLRIGDDLREFYVRNDDDHHNCVVSNG</sequence>
<dbReference type="EMBL" id="GEVM01012346">
    <property type="protein sequence ID" value="JAU93592.1"/>
    <property type="molecule type" value="Transcribed_RNA"/>
</dbReference>
<name>A0A1J3JNV2_NOCCA</name>
<proteinExistence type="inferred from homology"/>
<evidence type="ECO:0000256" key="1">
    <source>
        <dbReference type="ARBA" id="ARBA00007626"/>
    </source>
</evidence>
<organism evidence="4">
    <name type="scientific">Noccaea caerulescens</name>
    <name type="common">Alpine penny-cress</name>
    <name type="synonym">Thlaspi caerulescens</name>
    <dbReference type="NCBI Taxonomy" id="107243"/>
    <lineage>
        <taxon>Eukaryota</taxon>
        <taxon>Viridiplantae</taxon>
        <taxon>Streptophyta</taxon>
        <taxon>Embryophyta</taxon>
        <taxon>Tracheophyta</taxon>
        <taxon>Spermatophyta</taxon>
        <taxon>Magnoliopsida</taxon>
        <taxon>eudicotyledons</taxon>
        <taxon>Gunneridae</taxon>
        <taxon>Pentapetalae</taxon>
        <taxon>rosids</taxon>
        <taxon>malvids</taxon>
        <taxon>Brassicales</taxon>
        <taxon>Brassicaceae</taxon>
        <taxon>Coluteocarpeae</taxon>
        <taxon>Noccaea</taxon>
    </lineage>
</organism>
<dbReference type="Pfam" id="PF01535">
    <property type="entry name" value="PPR"/>
    <property type="match status" value="2"/>
</dbReference>
<dbReference type="InterPro" id="IPR050667">
    <property type="entry name" value="PPR-containing_protein"/>
</dbReference>
<feature type="repeat" description="PPR" evidence="3">
    <location>
        <begin position="138"/>
        <end position="172"/>
    </location>
</feature>
<gene>
    <name evidence="4" type="ORF">MP_TR4972_c0_g1_i1_g.13681</name>
</gene>
<feature type="repeat" description="PPR" evidence="3">
    <location>
        <begin position="80"/>
        <end position="114"/>
    </location>
</feature>
<dbReference type="PANTHER" id="PTHR47939">
    <property type="entry name" value="MEMBRANE-ASSOCIATED SALT-INDUCIBLE PROTEIN-LIKE"/>
    <property type="match status" value="1"/>
</dbReference>
<dbReference type="PANTHER" id="PTHR47939:SF5">
    <property type="entry name" value="PENTACOTRIPEPTIDE-REPEAT REGION OF PRORP DOMAIN-CONTAINING PROTEIN"/>
    <property type="match status" value="1"/>
</dbReference>
<evidence type="ECO:0000256" key="3">
    <source>
        <dbReference type="PROSITE-ProRule" id="PRU00708"/>
    </source>
</evidence>
<reference evidence="4" key="1">
    <citation type="submission" date="2016-07" db="EMBL/GenBank/DDBJ databases">
        <title>De novo transcriptome assembly of four accessions of the metal hyperaccumulator plant Noccaea caerulescens.</title>
        <authorList>
            <person name="Blande D."/>
            <person name="Halimaa P."/>
            <person name="Tervahauta A.I."/>
            <person name="Aarts M.G."/>
            <person name="Karenlampi S.O."/>
        </authorList>
    </citation>
    <scope>NUCLEOTIDE SEQUENCE</scope>
</reference>
<dbReference type="NCBIfam" id="TIGR00756">
    <property type="entry name" value="PPR"/>
    <property type="match status" value="2"/>
</dbReference>
<evidence type="ECO:0000313" key="4">
    <source>
        <dbReference type="EMBL" id="JAU93592.1"/>
    </source>
</evidence>
<comment type="similarity">
    <text evidence="1">Belongs to the PPR family. P subfamily.</text>
</comment>
<dbReference type="PROSITE" id="PS51375">
    <property type="entry name" value="PPR"/>
    <property type="match status" value="2"/>
</dbReference>
<dbReference type="Pfam" id="PF12854">
    <property type="entry name" value="PPR_1"/>
    <property type="match status" value="1"/>
</dbReference>
<dbReference type="InterPro" id="IPR002885">
    <property type="entry name" value="PPR_rpt"/>
</dbReference>
<evidence type="ECO:0000256" key="2">
    <source>
        <dbReference type="ARBA" id="ARBA00022737"/>
    </source>
</evidence>
<dbReference type="Gene3D" id="1.25.40.10">
    <property type="entry name" value="Tetratricopeptide repeat domain"/>
    <property type="match status" value="1"/>
</dbReference>
<keyword evidence="2" id="KW-0677">Repeat</keyword>
<dbReference type="InterPro" id="IPR011990">
    <property type="entry name" value="TPR-like_helical_dom_sf"/>
</dbReference>
<dbReference type="AlphaFoldDB" id="A0A1J3JNV2"/>
<accession>A0A1J3JNV2</accession>